<dbReference type="Proteomes" id="UP000245207">
    <property type="component" value="Unassembled WGS sequence"/>
</dbReference>
<gene>
    <name evidence="1" type="ORF">CTI12_AA439250</name>
</gene>
<dbReference type="STRING" id="35608.A0A2U1LYK2"/>
<dbReference type="EMBL" id="PKPP01007206">
    <property type="protein sequence ID" value="PWA54067.1"/>
    <property type="molecule type" value="Genomic_DNA"/>
</dbReference>
<dbReference type="Gene3D" id="1.20.1050.10">
    <property type="match status" value="1"/>
</dbReference>
<evidence type="ECO:0000313" key="2">
    <source>
        <dbReference type="Proteomes" id="UP000245207"/>
    </source>
</evidence>
<reference evidence="1 2" key="1">
    <citation type="journal article" date="2018" name="Mol. Plant">
        <title>The genome of Artemisia annua provides insight into the evolution of Asteraceae family and artemisinin biosynthesis.</title>
        <authorList>
            <person name="Shen Q."/>
            <person name="Zhang L."/>
            <person name="Liao Z."/>
            <person name="Wang S."/>
            <person name="Yan T."/>
            <person name="Shi P."/>
            <person name="Liu M."/>
            <person name="Fu X."/>
            <person name="Pan Q."/>
            <person name="Wang Y."/>
            <person name="Lv Z."/>
            <person name="Lu X."/>
            <person name="Zhang F."/>
            <person name="Jiang W."/>
            <person name="Ma Y."/>
            <person name="Chen M."/>
            <person name="Hao X."/>
            <person name="Li L."/>
            <person name="Tang Y."/>
            <person name="Lv G."/>
            <person name="Zhou Y."/>
            <person name="Sun X."/>
            <person name="Brodelius P.E."/>
            <person name="Rose J.K.C."/>
            <person name="Tang K."/>
        </authorList>
    </citation>
    <scope>NUCLEOTIDE SEQUENCE [LARGE SCALE GENOMIC DNA]</scope>
    <source>
        <strain evidence="2">cv. Huhao1</strain>
        <tissue evidence="1">Leaf</tissue>
    </source>
</reference>
<proteinExistence type="predicted"/>
<comment type="caution">
    <text evidence="1">The sequence shown here is derived from an EMBL/GenBank/DDBJ whole genome shotgun (WGS) entry which is preliminary data.</text>
</comment>
<keyword evidence="2" id="KW-1185">Reference proteome</keyword>
<dbReference type="InterPro" id="IPR036282">
    <property type="entry name" value="Glutathione-S-Trfase_C_sf"/>
</dbReference>
<sequence length="117" mass="14473">MFKRMHLDSVPVDGVTQKWRWSADTTLLPVLQRNVYGSLSRALEASYYTWSHGCYEDYKRFALKYSYAWYMYFMVNKWKTKHYFLPEKKWKFYKVNNDREFLYNEMMTRDYSLTLFG</sequence>
<organism evidence="1 2">
    <name type="scientific">Artemisia annua</name>
    <name type="common">Sweet wormwood</name>
    <dbReference type="NCBI Taxonomy" id="35608"/>
    <lineage>
        <taxon>Eukaryota</taxon>
        <taxon>Viridiplantae</taxon>
        <taxon>Streptophyta</taxon>
        <taxon>Embryophyta</taxon>
        <taxon>Tracheophyta</taxon>
        <taxon>Spermatophyta</taxon>
        <taxon>Magnoliopsida</taxon>
        <taxon>eudicotyledons</taxon>
        <taxon>Gunneridae</taxon>
        <taxon>Pentapetalae</taxon>
        <taxon>asterids</taxon>
        <taxon>campanulids</taxon>
        <taxon>Asterales</taxon>
        <taxon>Asteraceae</taxon>
        <taxon>Asteroideae</taxon>
        <taxon>Anthemideae</taxon>
        <taxon>Artemisiinae</taxon>
        <taxon>Artemisia</taxon>
    </lineage>
</organism>
<evidence type="ECO:0000313" key="1">
    <source>
        <dbReference type="EMBL" id="PWA54067.1"/>
    </source>
</evidence>
<dbReference type="AlphaFoldDB" id="A0A2U1LYK2"/>
<accession>A0A2U1LYK2</accession>
<name>A0A2U1LYK2_ARTAN</name>
<protein>
    <submittedName>
        <fullName evidence="1">Glutaredoxin</fullName>
    </submittedName>
</protein>
<dbReference type="SUPFAM" id="SSF47616">
    <property type="entry name" value="GST C-terminal domain-like"/>
    <property type="match status" value="1"/>
</dbReference>